<evidence type="ECO:0000313" key="1">
    <source>
        <dbReference type="EMBL" id="TKA41735.1"/>
    </source>
</evidence>
<comment type="caution">
    <text evidence="1">The sequence shown here is derived from an EMBL/GenBank/DDBJ whole genome shotgun (WGS) entry which is preliminary data.</text>
</comment>
<organism evidence="1 2">
    <name type="scientific">Friedmanniomyces endolithicus</name>
    <dbReference type="NCBI Taxonomy" id="329885"/>
    <lineage>
        <taxon>Eukaryota</taxon>
        <taxon>Fungi</taxon>
        <taxon>Dikarya</taxon>
        <taxon>Ascomycota</taxon>
        <taxon>Pezizomycotina</taxon>
        <taxon>Dothideomycetes</taxon>
        <taxon>Dothideomycetidae</taxon>
        <taxon>Mycosphaerellales</taxon>
        <taxon>Teratosphaeriaceae</taxon>
        <taxon>Friedmanniomyces</taxon>
    </lineage>
</organism>
<protein>
    <submittedName>
        <fullName evidence="1">Uncharacterized protein</fullName>
    </submittedName>
</protein>
<name>A0A4U0V271_9PEZI</name>
<accession>A0A4U0V271</accession>
<reference evidence="1 2" key="1">
    <citation type="submission" date="2017-03" db="EMBL/GenBank/DDBJ databases">
        <title>Genomes of endolithic fungi from Antarctica.</title>
        <authorList>
            <person name="Coleine C."/>
            <person name="Masonjones S."/>
            <person name="Stajich J.E."/>
        </authorList>
    </citation>
    <scope>NUCLEOTIDE SEQUENCE [LARGE SCALE GENOMIC DNA]</scope>
    <source>
        <strain evidence="1 2">CCFEE 5311</strain>
    </source>
</reference>
<evidence type="ECO:0000313" key="2">
    <source>
        <dbReference type="Proteomes" id="UP000310066"/>
    </source>
</evidence>
<dbReference type="AlphaFoldDB" id="A0A4U0V271"/>
<dbReference type="Proteomes" id="UP000310066">
    <property type="component" value="Unassembled WGS sequence"/>
</dbReference>
<dbReference type="OrthoDB" id="3853211at2759"/>
<gene>
    <name evidence="1" type="ORF">B0A54_08161</name>
</gene>
<proteinExistence type="predicted"/>
<sequence>MSVGDSIMSRDDSSVDDAVFRFYDLQAELRGAIFQYATIDIVTVDGVLASGCRVQLLLVSRRFKDEYMGNVYLHARLTRQSELHGDGRVLRGVDEMHRLQHLTLRVPLYYGDLVPFQRKCTLEDAQTDLEALLAALPALRTVHVQLELDTEDVRMMIDHHDVDRTEDVRPEDVTALVDLFTPELSATNIVDNDRRRIEISQEVVLNGRLAEATTAAARQIDWNTIPWMSRNIQNSVRFRATLSDRPGAFCGLELEMMGASSEESLNQDTLNYEEYRRLSRI</sequence>
<dbReference type="EMBL" id="NAJP01000026">
    <property type="protein sequence ID" value="TKA41735.1"/>
    <property type="molecule type" value="Genomic_DNA"/>
</dbReference>